<evidence type="ECO:0000256" key="2">
    <source>
        <dbReference type="ARBA" id="ARBA00023015"/>
    </source>
</evidence>
<keyword evidence="4" id="KW-0804">Transcription</keyword>
<dbReference type="PANTHER" id="PTHR30537">
    <property type="entry name" value="HTH-TYPE TRANSCRIPTIONAL REGULATOR"/>
    <property type="match status" value="1"/>
</dbReference>
<evidence type="ECO:0000256" key="3">
    <source>
        <dbReference type="ARBA" id="ARBA00023125"/>
    </source>
</evidence>
<dbReference type="Gene3D" id="1.10.10.10">
    <property type="entry name" value="Winged helix-like DNA-binding domain superfamily/Winged helix DNA-binding domain"/>
    <property type="match status" value="1"/>
</dbReference>
<dbReference type="SUPFAM" id="SSF53850">
    <property type="entry name" value="Periplasmic binding protein-like II"/>
    <property type="match status" value="1"/>
</dbReference>
<dbReference type="Proteomes" id="UP000503640">
    <property type="component" value="Unassembled WGS sequence"/>
</dbReference>
<dbReference type="PANTHER" id="PTHR30537:SF3">
    <property type="entry name" value="TRANSCRIPTIONAL REGULATORY PROTEIN"/>
    <property type="match status" value="1"/>
</dbReference>
<evidence type="ECO:0000313" key="6">
    <source>
        <dbReference type="EMBL" id="GEJ58954.1"/>
    </source>
</evidence>
<dbReference type="InterPro" id="IPR000847">
    <property type="entry name" value="LysR_HTH_N"/>
</dbReference>
<protein>
    <submittedName>
        <fullName evidence="6">Transcriptional regulator</fullName>
    </submittedName>
</protein>
<dbReference type="PROSITE" id="PS50931">
    <property type="entry name" value="HTH_LYSR"/>
    <property type="match status" value="1"/>
</dbReference>
<dbReference type="InterPro" id="IPR036390">
    <property type="entry name" value="WH_DNA-bd_sf"/>
</dbReference>
<name>A0A7I9VRA3_9BACT</name>
<dbReference type="PRINTS" id="PR00039">
    <property type="entry name" value="HTHLYSR"/>
</dbReference>
<dbReference type="GO" id="GO:0003700">
    <property type="term" value="F:DNA-binding transcription factor activity"/>
    <property type="evidence" value="ECO:0007669"/>
    <property type="project" value="InterPro"/>
</dbReference>
<dbReference type="SUPFAM" id="SSF46785">
    <property type="entry name" value="Winged helix' DNA-binding domain"/>
    <property type="match status" value="1"/>
</dbReference>
<keyword evidence="3" id="KW-0238">DNA-binding</keyword>
<dbReference type="InterPro" id="IPR058163">
    <property type="entry name" value="LysR-type_TF_proteobact-type"/>
</dbReference>
<comment type="similarity">
    <text evidence="1">Belongs to the LysR transcriptional regulatory family.</text>
</comment>
<dbReference type="EMBL" id="BJTG01000009">
    <property type="protein sequence ID" value="GEJ58954.1"/>
    <property type="molecule type" value="Genomic_DNA"/>
</dbReference>
<evidence type="ECO:0000313" key="7">
    <source>
        <dbReference type="Proteomes" id="UP000503640"/>
    </source>
</evidence>
<dbReference type="AlphaFoldDB" id="A0A7I9VRA3"/>
<dbReference type="GO" id="GO:0043565">
    <property type="term" value="F:sequence-specific DNA binding"/>
    <property type="evidence" value="ECO:0007669"/>
    <property type="project" value="TreeGrafter"/>
</dbReference>
<dbReference type="Pfam" id="PF00126">
    <property type="entry name" value="HTH_1"/>
    <property type="match status" value="1"/>
</dbReference>
<sequence length="292" mass="31535">MTTWDDLRVFLAVARAGSASAAARALGLSQPTVSRRVAALARGLGVELLHKGPRGLALTAAGQRLRLDAEKVDREVLAALRGVDRLDARPGGAVRVTAPEGLGLAVIAPQLEAFAREHPGIDLLLVAETAVVNLSRREADLALRFVRPRQRELVMRRLASVPFAPYASARYLRARPREPGAALVTGDELVAMHESLEGSPEGAWLRANAPQQRVRVRVRSTLALQAALLAGAGVGLLPDYLGDHPELRPLGAGPVLHRDLFLVYPRAMRSAERVRTVARFLTACLDRRGARR</sequence>
<dbReference type="RefSeq" id="WP_176067962.1">
    <property type="nucleotide sequence ID" value="NZ_BJTG01000009.1"/>
</dbReference>
<dbReference type="InterPro" id="IPR036388">
    <property type="entry name" value="WH-like_DNA-bd_sf"/>
</dbReference>
<proteinExistence type="inferred from homology"/>
<organism evidence="6 7">
    <name type="scientific">Anaeromyxobacter diazotrophicus</name>
    <dbReference type="NCBI Taxonomy" id="2590199"/>
    <lineage>
        <taxon>Bacteria</taxon>
        <taxon>Pseudomonadati</taxon>
        <taxon>Myxococcota</taxon>
        <taxon>Myxococcia</taxon>
        <taxon>Myxococcales</taxon>
        <taxon>Cystobacterineae</taxon>
        <taxon>Anaeromyxobacteraceae</taxon>
        <taxon>Anaeromyxobacter</taxon>
    </lineage>
</organism>
<dbReference type="InterPro" id="IPR005119">
    <property type="entry name" value="LysR_subst-bd"/>
</dbReference>
<dbReference type="Pfam" id="PF03466">
    <property type="entry name" value="LysR_substrate"/>
    <property type="match status" value="1"/>
</dbReference>
<reference evidence="7" key="1">
    <citation type="journal article" date="2020" name="Appl. Environ. Microbiol.">
        <title>Diazotrophic Anaeromyxobacter Isolates from Soils.</title>
        <authorList>
            <person name="Masuda Y."/>
            <person name="Yamanaka H."/>
            <person name="Xu Z.X."/>
            <person name="Shiratori Y."/>
            <person name="Aono T."/>
            <person name="Amachi S."/>
            <person name="Senoo K."/>
            <person name="Itoh H."/>
        </authorList>
    </citation>
    <scope>NUCLEOTIDE SEQUENCE [LARGE SCALE GENOMIC DNA]</scope>
    <source>
        <strain evidence="7">R267</strain>
    </source>
</reference>
<dbReference type="Gene3D" id="3.40.190.290">
    <property type="match status" value="1"/>
</dbReference>
<evidence type="ECO:0000259" key="5">
    <source>
        <dbReference type="PROSITE" id="PS50931"/>
    </source>
</evidence>
<accession>A0A7I9VRA3</accession>
<gene>
    <name evidence="6" type="ORF">AMYX_36950</name>
</gene>
<comment type="caution">
    <text evidence="6">The sequence shown here is derived from an EMBL/GenBank/DDBJ whole genome shotgun (WGS) entry which is preliminary data.</text>
</comment>
<keyword evidence="2" id="KW-0805">Transcription regulation</keyword>
<evidence type="ECO:0000256" key="4">
    <source>
        <dbReference type="ARBA" id="ARBA00023163"/>
    </source>
</evidence>
<dbReference type="GO" id="GO:0006351">
    <property type="term" value="P:DNA-templated transcription"/>
    <property type="evidence" value="ECO:0007669"/>
    <property type="project" value="TreeGrafter"/>
</dbReference>
<feature type="domain" description="HTH lysR-type" evidence="5">
    <location>
        <begin position="1"/>
        <end position="59"/>
    </location>
</feature>
<evidence type="ECO:0000256" key="1">
    <source>
        <dbReference type="ARBA" id="ARBA00009437"/>
    </source>
</evidence>
<keyword evidence="7" id="KW-1185">Reference proteome</keyword>